<dbReference type="EMBL" id="PUHR01000103">
    <property type="protein sequence ID" value="KAG0666572.1"/>
    <property type="molecule type" value="Genomic_DNA"/>
</dbReference>
<evidence type="ECO:0000313" key="1">
    <source>
        <dbReference type="EMBL" id="KAG0666572.1"/>
    </source>
</evidence>
<evidence type="ECO:0000313" key="2">
    <source>
        <dbReference type="Proteomes" id="UP000750334"/>
    </source>
</evidence>
<accession>A0A9P7B8V8</accession>
<reference evidence="1 2" key="1">
    <citation type="submission" date="2020-11" db="EMBL/GenBank/DDBJ databases">
        <title>Kefir isolates.</title>
        <authorList>
            <person name="Marcisauskas S."/>
            <person name="Kim Y."/>
            <person name="Blasche S."/>
        </authorList>
    </citation>
    <scope>NUCLEOTIDE SEQUENCE [LARGE SCALE GENOMIC DNA]</scope>
    <source>
        <strain evidence="1 2">OG2</strain>
    </source>
</reference>
<keyword evidence="2" id="KW-1185">Reference proteome</keyword>
<gene>
    <name evidence="1" type="ORF">C6P45_000226</name>
</gene>
<dbReference type="Proteomes" id="UP000750334">
    <property type="component" value="Unassembled WGS sequence"/>
</dbReference>
<dbReference type="OrthoDB" id="4067856at2759"/>
<dbReference type="AlphaFoldDB" id="A0A9P7B8V8"/>
<name>A0A9P7B8V8_MAUEX</name>
<comment type="caution">
    <text evidence="1">The sequence shown here is derived from an EMBL/GenBank/DDBJ whole genome shotgun (WGS) entry which is preliminary data.</text>
</comment>
<sequence length="257" mass="29614">MNESTQSLQNDSMLNQLTAFVDEQTDNIKQLNNTRFHETEIPLGIQDIINREVNEVFETKVTRASKDILVSRIYELNSAWKLQQLKEVSRFIGDIPKYSIGTELNKKLDQNNSLVSNGGTSLVNIMEDIYNLPLIVIRDSAGETSNDNPKNNEEQLLNEYTNVRKLLIEQCDMIRITEQKLNKAKEQTRLIKSLEVSIEETYGADCTLAEYLPQFYHKLHDGLDEMRDLLEQLIKSSNTSDSKKKVIQDILNEFNIQ</sequence>
<proteinExistence type="predicted"/>
<organism evidence="1 2">
    <name type="scientific">Maudiozyma exigua</name>
    <name type="common">Yeast</name>
    <name type="synonym">Kazachstania exigua</name>
    <dbReference type="NCBI Taxonomy" id="34358"/>
    <lineage>
        <taxon>Eukaryota</taxon>
        <taxon>Fungi</taxon>
        <taxon>Dikarya</taxon>
        <taxon>Ascomycota</taxon>
        <taxon>Saccharomycotina</taxon>
        <taxon>Saccharomycetes</taxon>
        <taxon>Saccharomycetales</taxon>
        <taxon>Saccharomycetaceae</taxon>
        <taxon>Maudiozyma</taxon>
    </lineage>
</organism>
<protein>
    <submittedName>
        <fullName evidence="1">Uncharacterized protein</fullName>
    </submittedName>
</protein>